<proteinExistence type="predicted"/>
<evidence type="ECO:0000313" key="2">
    <source>
        <dbReference type="Proteomes" id="UP000724874"/>
    </source>
</evidence>
<name>A0A9P5P0E6_GYMJU</name>
<gene>
    <name evidence="1" type="ORF">CPB84DRAFT_1759211</name>
</gene>
<dbReference type="AlphaFoldDB" id="A0A9P5P0E6"/>
<dbReference type="EMBL" id="JADNYJ010000001">
    <property type="protein sequence ID" value="KAF8914420.1"/>
    <property type="molecule type" value="Genomic_DNA"/>
</dbReference>
<keyword evidence="2" id="KW-1185">Reference proteome</keyword>
<protein>
    <submittedName>
        <fullName evidence="1">Uncharacterized protein</fullName>
    </submittedName>
</protein>
<comment type="caution">
    <text evidence="1">The sequence shown here is derived from an EMBL/GenBank/DDBJ whole genome shotgun (WGS) entry which is preliminary data.</text>
</comment>
<dbReference type="Proteomes" id="UP000724874">
    <property type="component" value="Unassembled WGS sequence"/>
</dbReference>
<organism evidence="1 2">
    <name type="scientific">Gymnopilus junonius</name>
    <name type="common">Spectacular rustgill mushroom</name>
    <name type="synonym">Gymnopilus spectabilis subsp. junonius</name>
    <dbReference type="NCBI Taxonomy" id="109634"/>
    <lineage>
        <taxon>Eukaryota</taxon>
        <taxon>Fungi</taxon>
        <taxon>Dikarya</taxon>
        <taxon>Basidiomycota</taxon>
        <taxon>Agaricomycotina</taxon>
        <taxon>Agaricomycetes</taxon>
        <taxon>Agaricomycetidae</taxon>
        <taxon>Agaricales</taxon>
        <taxon>Agaricineae</taxon>
        <taxon>Hymenogastraceae</taxon>
        <taxon>Gymnopilus</taxon>
    </lineage>
</organism>
<reference evidence="1" key="1">
    <citation type="submission" date="2020-11" db="EMBL/GenBank/DDBJ databases">
        <authorList>
            <consortium name="DOE Joint Genome Institute"/>
            <person name="Ahrendt S."/>
            <person name="Riley R."/>
            <person name="Andreopoulos W."/>
            <person name="LaButti K."/>
            <person name="Pangilinan J."/>
            <person name="Ruiz-duenas F.J."/>
            <person name="Barrasa J.M."/>
            <person name="Sanchez-Garcia M."/>
            <person name="Camarero S."/>
            <person name="Miyauchi S."/>
            <person name="Serrano A."/>
            <person name="Linde D."/>
            <person name="Babiker R."/>
            <person name="Drula E."/>
            <person name="Ayuso-Fernandez I."/>
            <person name="Pacheco R."/>
            <person name="Padilla G."/>
            <person name="Ferreira P."/>
            <person name="Barriuso J."/>
            <person name="Kellner H."/>
            <person name="Castanera R."/>
            <person name="Alfaro M."/>
            <person name="Ramirez L."/>
            <person name="Pisabarro A.G."/>
            <person name="Kuo A."/>
            <person name="Tritt A."/>
            <person name="Lipzen A."/>
            <person name="He G."/>
            <person name="Yan M."/>
            <person name="Ng V."/>
            <person name="Cullen D."/>
            <person name="Martin F."/>
            <person name="Rosso M.-N."/>
            <person name="Henrissat B."/>
            <person name="Hibbett D."/>
            <person name="Martinez A.T."/>
            <person name="Grigoriev I.V."/>
        </authorList>
    </citation>
    <scope>NUCLEOTIDE SEQUENCE</scope>
    <source>
        <strain evidence="1">AH 44721</strain>
    </source>
</reference>
<evidence type="ECO:0000313" key="1">
    <source>
        <dbReference type="EMBL" id="KAF8914420.1"/>
    </source>
</evidence>
<sequence length="159" mass="18016">MNDLWPHYILECGNGAPLDIDPFNCVLRMAFRVETTPNAPHNVISTLKAKLGRNLHEETSLCQYQWQSMDLLFTLHLDTSIAPNHRLLVDIHYWASCETFHDPSIRTLLRRVSCFVHAGLVDTPCTLMGLGSQILAGLILCEQLTQMWGRPLASMKVLM</sequence>
<accession>A0A9P5P0E6</accession>
<feature type="non-terminal residue" evidence="1">
    <location>
        <position position="159"/>
    </location>
</feature>